<dbReference type="VEuPathDB" id="FungiDB:PTTG_30104"/>
<proteinExistence type="predicted"/>
<reference evidence="3 4" key="3">
    <citation type="journal article" date="2017" name="G3 (Bethesda)">
        <title>Comparative analysis highlights variable genome content of wheat rusts and divergence of the mating loci.</title>
        <authorList>
            <person name="Cuomo C.A."/>
            <person name="Bakkeren G."/>
            <person name="Khalil H.B."/>
            <person name="Panwar V."/>
            <person name="Joly D."/>
            <person name="Linning R."/>
            <person name="Sakthikumar S."/>
            <person name="Song X."/>
            <person name="Adiconis X."/>
            <person name="Fan L."/>
            <person name="Goldberg J.M."/>
            <person name="Levin J.Z."/>
            <person name="Young S."/>
            <person name="Zeng Q."/>
            <person name="Anikster Y."/>
            <person name="Bruce M."/>
            <person name="Wang M."/>
            <person name="Yin C."/>
            <person name="McCallum B."/>
            <person name="Szabo L.J."/>
            <person name="Hulbert S."/>
            <person name="Chen X."/>
            <person name="Fellers J.P."/>
        </authorList>
    </citation>
    <scope>NUCLEOTIDE SEQUENCE</scope>
    <source>
        <strain evidence="3">isolate 1-1 / race 1 (BBBD)</strain>
        <strain evidence="4">Isolate 1-1 / race 1 (BBBD)</strain>
    </source>
</reference>
<dbReference type="EMBL" id="ADAS02001794">
    <property type="protein sequence ID" value="OAV86066.1"/>
    <property type="molecule type" value="Genomic_DNA"/>
</dbReference>
<feature type="region of interest" description="Disordered" evidence="1">
    <location>
        <begin position="336"/>
        <end position="355"/>
    </location>
</feature>
<dbReference type="AlphaFoldDB" id="A0A180G042"/>
<dbReference type="Proteomes" id="UP000005240">
    <property type="component" value="Unassembled WGS sequence"/>
</dbReference>
<feature type="region of interest" description="Disordered" evidence="1">
    <location>
        <begin position="291"/>
        <end position="310"/>
    </location>
</feature>
<reference evidence="2" key="1">
    <citation type="submission" date="2009-11" db="EMBL/GenBank/DDBJ databases">
        <authorList>
            <consortium name="The Broad Institute Genome Sequencing Platform"/>
            <person name="Ward D."/>
            <person name="Feldgarden M."/>
            <person name="Earl A."/>
            <person name="Young S.K."/>
            <person name="Zeng Q."/>
            <person name="Koehrsen M."/>
            <person name="Alvarado L."/>
            <person name="Berlin A."/>
            <person name="Bochicchio J."/>
            <person name="Borenstein D."/>
            <person name="Chapman S.B."/>
            <person name="Chen Z."/>
            <person name="Engels R."/>
            <person name="Freedman E."/>
            <person name="Gellesch M."/>
            <person name="Goldberg J."/>
            <person name="Griggs A."/>
            <person name="Gujja S."/>
            <person name="Heilman E."/>
            <person name="Heiman D."/>
            <person name="Hepburn T."/>
            <person name="Howarth C."/>
            <person name="Jen D."/>
            <person name="Larson L."/>
            <person name="Lewis B."/>
            <person name="Mehta T."/>
            <person name="Park D."/>
            <person name="Pearson M."/>
            <person name="Roberts A."/>
            <person name="Saif S."/>
            <person name="Shea T."/>
            <person name="Shenoy N."/>
            <person name="Sisk P."/>
            <person name="Stolte C."/>
            <person name="Sykes S."/>
            <person name="Thomson T."/>
            <person name="Walk T."/>
            <person name="White J."/>
            <person name="Yandava C."/>
            <person name="Izard J."/>
            <person name="Baranova O.V."/>
            <person name="Blanton J.M."/>
            <person name="Tanner A.C."/>
            <person name="Dewhirst F.E."/>
            <person name="Haas B."/>
            <person name="Nusbaum C."/>
            <person name="Birren B."/>
        </authorList>
    </citation>
    <scope>NUCLEOTIDE SEQUENCE [LARGE SCALE GENOMIC DNA]</scope>
    <source>
        <strain evidence="2">1-1 BBBD Race 1</strain>
    </source>
</reference>
<reference evidence="3" key="4">
    <citation type="submission" date="2025-05" db="UniProtKB">
        <authorList>
            <consortium name="EnsemblFungi"/>
        </authorList>
    </citation>
    <scope>IDENTIFICATION</scope>
    <source>
        <strain evidence="3">isolate 1-1 / race 1 (BBBD)</strain>
    </source>
</reference>
<evidence type="ECO:0000313" key="4">
    <source>
        <dbReference type="Proteomes" id="UP000005240"/>
    </source>
</evidence>
<protein>
    <submittedName>
        <fullName evidence="2 3">Uncharacterized protein</fullName>
    </submittedName>
</protein>
<sequence>MPVGHSPPSGKQPLPTVGGKVVPQPPQDGVQYSKRKVEAMNPAERLWYDNHQDLPQCQEDLIGYNNNAMNLDGPVKKEPADSNRFGPAPPVDAEPLKTVYEEDPLKVLKYWPEEHPKFKGQPGNDAVTWLSRLAVHLNDRSAHPTIWHKVGGLRLGGKASDDYCDAALAGTCPRNWDEFKHWLVCLSPLGTSPAALARELGALKQGPNETLQAFYARYRAWMSRAKLHGYPFDAITSFVNCLTKGLAKRVFKEITRCQVQRTPLDLDQVVVTAMEYNSAYRGDAALALTSTASSGSGSGKRQTKGGGDKAGKKKLYCYNCWSKDHLLADCKEPRTERQAAYEAAHPPTDKGKKKA</sequence>
<accession>A0A180G042</accession>
<evidence type="ECO:0000313" key="3">
    <source>
        <dbReference type="EnsemblFungi" id="PTTG_30104-t43_1-p1"/>
    </source>
</evidence>
<organism evidence="2">
    <name type="scientific">Puccinia triticina (isolate 1-1 / race 1 (BBBD))</name>
    <name type="common">Brown leaf rust fungus</name>
    <dbReference type="NCBI Taxonomy" id="630390"/>
    <lineage>
        <taxon>Eukaryota</taxon>
        <taxon>Fungi</taxon>
        <taxon>Dikarya</taxon>
        <taxon>Basidiomycota</taxon>
        <taxon>Pucciniomycotina</taxon>
        <taxon>Pucciniomycetes</taxon>
        <taxon>Pucciniales</taxon>
        <taxon>Pucciniaceae</taxon>
        <taxon>Puccinia</taxon>
    </lineage>
</organism>
<name>A0A180G042_PUCT1</name>
<keyword evidence="4" id="KW-1185">Reference proteome</keyword>
<evidence type="ECO:0000313" key="2">
    <source>
        <dbReference type="EMBL" id="OAV86066.1"/>
    </source>
</evidence>
<reference evidence="2" key="2">
    <citation type="submission" date="2016-05" db="EMBL/GenBank/DDBJ databases">
        <title>Comparative analysis highlights variable genome content of wheat rusts and divergence of the mating loci.</title>
        <authorList>
            <person name="Cuomo C.A."/>
            <person name="Bakkeren G."/>
            <person name="Szabo L."/>
            <person name="Khalil H."/>
            <person name="Joly D."/>
            <person name="Goldberg J."/>
            <person name="Young S."/>
            <person name="Zeng Q."/>
            <person name="Fellers J."/>
        </authorList>
    </citation>
    <scope>NUCLEOTIDE SEQUENCE [LARGE SCALE GENOMIC DNA]</scope>
    <source>
        <strain evidence="2">1-1 BBBD Race 1</strain>
    </source>
</reference>
<dbReference type="EnsemblFungi" id="PTTG_30104-t43_1">
    <property type="protein sequence ID" value="PTTG_30104-t43_1-p1"/>
    <property type="gene ID" value="PTTG_30104"/>
</dbReference>
<feature type="region of interest" description="Disordered" evidence="1">
    <location>
        <begin position="1"/>
        <end position="29"/>
    </location>
</feature>
<gene>
    <name evidence="2" type="ORF">PTTG_30104</name>
</gene>
<dbReference type="Gene3D" id="4.10.60.10">
    <property type="entry name" value="Zinc finger, CCHC-type"/>
    <property type="match status" value="1"/>
</dbReference>
<evidence type="ECO:0000256" key="1">
    <source>
        <dbReference type="SAM" id="MobiDB-lite"/>
    </source>
</evidence>